<dbReference type="Pfam" id="PF00303">
    <property type="entry name" value="Thymidylat_synt"/>
    <property type="match status" value="1"/>
</dbReference>
<dbReference type="SUPFAM" id="SSF55831">
    <property type="entry name" value="Thymidylate synthase/dCMP hydroxymethylase"/>
    <property type="match status" value="1"/>
</dbReference>
<comment type="caution">
    <text evidence="3">The sequence shown here is derived from an EMBL/GenBank/DDBJ whole genome shotgun (WGS) entry which is preliminary data.</text>
</comment>
<protein>
    <recommendedName>
        <fullName evidence="2">Thymidylate synthase/dCMP hydroxymethylase domain-containing protein</fullName>
    </recommendedName>
</protein>
<evidence type="ECO:0000313" key="4">
    <source>
        <dbReference type="Proteomes" id="UP000224076"/>
    </source>
</evidence>
<dbReference type="AlphaFoldDB" id="A0A2B3TU76"/>
<gene>
    <name evidence="3" type="ORF">COK86_25425</name>
</gene>
<dbReference type="Proteomes" id="UP000224076">
    <property type="component" value="Unassembled WGS sequence"/>
</dbReference>
<feature type="domain" description="Thymidylate synthase/dCMP hydroxymethylase" evidence="2">
    <location>
        <begin position="99"/>
        <end position="241"/>
    </location>
</feature>
<dbReference type="InterPro" id="IPR036926">
    <property type="entry name" value="Thymidate_synth/dCMP_Mease_sf"/>
</dbReference>
<evidence type="ECO:0000259" key="2">
    <source>
        <dbReference type="Pfam" id="PF00303"/>
    </source>
</evidence>
<keyword evidence="1" id="KW-0808">Transferase</keyword>
<evidence type="ECO:0000313" key="3">
    <source>
        <dbReference type="EMBL" id="PFU38522.1"/>
    </source>
</evidence>
<proteinExistence type="predicted"/>
<evidence type="ECO:0000256" key="1">
    <source>
        <dbReference type="ARBA" id="ARBA00022679"/>
    </source>
</evidence>
<dbReference type="EMBL" id="NVDG01000047">
    <property type="protein sequence ID" value="PFU38522.1"/>
    <property type="molecule type" value="Genomic_DNA"/>
</dbReference>
<name>A0A2B3TU76_BACCE</name>
<dbReference type="InterPro" id="IPR023451">
    <property type="entry name" value="Thymidate_synth/dCMP_Mease_dom"/>
</dbReference>
<organism evidence="3 4">
    <name type="scientific">Bacillus cereus</name>
    <dbReference type="NCBI Taxonomy" id="1396"/>
    <lineage>
        <taxon>Bacteria</taxon>
        <taxon>Bacillati</taxon>
        <taxon>Bacillota</taxon>
        <taxon>Bacilli</taxon>
        <taxon>Bacillales</taxon>
        <taxon>Bacillaceae</taxon>
        <taxon>Bacillus</taxon>
        <taxon>Bacillus cereus group</taxon>
    </lineage>
</organism>
<reference evidence="3 4" key="1">
    <citation type="submission" date="2017-09" db="EMBL/GenBank/DDBJ databases">
        <title>Large-scale bioinformatics analysis of Bacillus genomes uncovers conserved roles of natural products in bacterial physiology.</title>
        <authorList>
            <consortium name="Agbiome Team Llc"/>
            <person name="Bleich R.M."/>
            <person name="Grubbs K.J."/>
            <person name="Santa Maria K.C."/>
            <person name="Allen S.E."/>
            <person name="Farag S."/>
            <person name="Shank E.A."/>
            <person name="Bowers A."/>
        </authorList>
    </citation>
    <scope>NUCLEOTIDE SEQUENCE [LARGE SCALE GENOMIC DNA]</scope>
    <source>
        <strain evidence="3 4">AFS061806</strain>
    </source>
</reference>
<sequence>MILISDDSVDNLFMKSVELVLEKGDNVKFNGSEYLIVYSAILNIKDTQKKYISNPLLGINYINTLIEFIMTINNYGTSYTERYEIIKNFKPRNLLLDLEDLDLRQGNAIFNWNGKNQLFEVYNILDTSLQTSRAIMSFLEPQENIDVLKKNGQPCQHWWQFIYKDGKLHLNACFRSISLVKGFSVINYYELSMILQLMSNWLNIEPGEINIFTGQLVLEKRNLKFIKKSLVFTKDNNNQINSNLIDKTVDITRENLFSDTAIVLDILKSIDELTINDLEKRLIEIKSAFLIECTKLIYIDYLVSNRIYNTATELYLSVEESELKAICSLTYLNKIITHSNQENSELYNSIIKLTDKYFQRGISNELFENNIMKG</sequence>
<dbReference type="Gene3D" id="3.30.572.10">
    <property type="entry name" value="Thymidylate synthase/dCMP hydroxymethylase domain"/>
    <property type="match status" value="1"/>
</dbReference>
<accession>A0A2B3TU76</accession>